<dbReference type="Proteomes" id="UP000294847">
    <property type="component" value="Chromosome 4"/>
</dbReference>
<dbReference type="AlphaFoldDB" id="A0A4P7NID8"/>
<feature type="compositionally biased region" description="Polar residues" evidence="1">
    <location>
        <begin position="12"/>
        <end position="26"/>
    </location>
</feature>
<organism evidence="2 3">
    <name type="scientific">Pyricularia oryzae</name>
    <name type="common">Rice blast fungus</name>
    <name type="synonym">Magnaporthe oryzae</name>
    <dbReference type="NCBI Taxonomy" id="318829"/>
    <lineage>
        <taxon>Eukaryota</taxon>
        <taxon>Fungi</taxon>
        <taxon>Dikarya</taxon>
        <taxon>Ascomycota</taxon>
        <taxon>Pezizomycotina</taxon>
        <taxon>Sordariomycetes</taxon>
        <taxon>Sordariomycetidae</taxon>
        <taxon>Magnaporthales</taxon>
        <taxon>Pyriculariaceae</taxon>
        <taxon>Pyricularia</taxon>
    </lineage>
</organism>
<feature type="region of interest" description="Disordered" evidence="1">
    <location>
        <begin position="1"/>
        <end position="28"/>
    </location>
</feature>
<dbReference type="EMBL" id="CP034207">
    <property type="protein sequence ID" value="QBZ61763.1"/>
    <property type="molecule type" value="Genomic_DNA"/>
</dbReference>
<protein>
    <submittedName>
        <fullName evidence="2">Uncharacterized protein</fullName>
    </submittedName>
</protein>
<sequence length="106" mass="11373">MAFKDTKRSKKLGQSTNMLDGGNSVSWKEDGKPGRMKFTCDPNDGYYLVTSADNKYAACCSLAQSLKGPKDTGFACCGGGHDIAGNREVGFLCCPEGQDFDGRLCK</sequence>
<accession>A0A4P7NID8</accession>
<reference evidence="2 3" key="1">
    <citation type="journal article" date="2019" name="Mol. Biol. Evol.">
        <title>Blast fungal genomes show frequent chromosomal changes, gene gains and losses, and effector gene turnover.</title>
        <authorList>
            <person name="Gomez Luciano L.B."/>
            <person name="Jason Tsai I."/>
            <person name="Chuma I."/>
            <person name="Tosa Y."/>
            <person name="Chen Y.H."/>
            <person name="Li J.Y."/>
            <person name="Li M.Y."/>
            <person name="Jade Lu M.Y."/>
            <person name="Nakayashiki H."/>
            <person name="Li W.H."/>
        </authorList>
    </citation>
    <scope>NUCLEOTIDE SEQUENCE [LARGE SCALE GENOMIC DNA]</scope>
    <source>
        <strain evidence="2">MZ5-1-6</strain>
    </source>
</reference>
<evidence type="ECO:0000256" key="1">
    <source>
        <dbReference type="SAM" id="MobiDB-lite"/>
    </source>
</evidence>
<evidence type="ECO:0000313" key="2">
    <source>
        <dbReference type="EMBL" id="QBZ61763.1"/>
    </source>
</evidence>
<proteinExistence type="predicted"/>
<gene>
    <name evidence="2" type="ORF">PoMZ_08720</name>
</gene>
<evidence type="ECO:0000313" key="3">
    <source>
        <dbReference type="Proteomes" id="UP000294847"/>
    </source>
</evidence>
<name>A0A4P7NID8_PYROR</name>